<protein>
    <submittedName>
        <fullName evidence="17">PTS system, beta-glucosides-specific IIC component</fullName>
    </submittedName>
</protein>
<dbReference type="InterPro" id="IPR013013">
    <property type="entry name" value="PTS_EIIC_1"/>
</dbReference>
<evidence type="ECO:0000256" key="4">
    <source>
        <dbReference type="ARBA" id="ARBA00022597"/>
    </source>
</evidence>
<dbReference type="GO" id="GO:0016301">
    <property type="term" value="F:kinase activity"/>
    <property type="evidence" value="ECO:0007669"/>
    <property type="project" value="UniProtKB-KW"/>
</dbReference>
<keyword evidence="2" id="KW-0813">Transport</keyword>
<evidence type="ECO:0000256" key="8">
    <source>
        <dbReference type="ARBA" id="ARBA00022777"/>
    </source>
</evidence>
<feature type="transmembrane region" description="Helical" evidence="13">
    <location>
        <begin position="189"/>
        <end position="209"/>
    </location>
</feature>
<dbReference type="InterPro" id="IPR001127">
    <property type="entry name" value="PTS_EIIA_1_perm"/>
</dbReference>
<feature type="compositionally biased region" description="Low complexity" evidence="12">
    <location>
        <begin position="468"/>
        <end position="505"/>
    </location>
</feature>
<dbReference type="OrthoDB" id="9797715at2"/>
<keyword evidence="5" id="KW-0808">Transferase</keyword>
<feature type="region of interest" description="Disordered" evidence="12">
    <location>
        <begin position="468"/>
        <end position="521"/>
    </location>
</feature>
<sequence>MADNWQSIGSEILDDVGGPENVARLTHCATRLRFQLKDDSAVNQEALRTVPKVITTVNSGGQYQVVIGNDVAFAYEAIAPRLSGGQGSADGREQPIGSDGETASDEGTGKKGPVARFIEMISSIFLPVIWVLSGTGLLAAILLIFTSLGLLDKNGQTYSILHAASDCVLYFLPVFLAATSAKRFKMNQYLAIAIGCALVYPSIVALASAKSVHFFGIPMAATNYTYSVLPVILAIYVASKLEHLLNKYLPSNIRNFTTPLLVVLIMVPLVLLTIGPVSNWLANGLAGGLEWLWGKAPVVGGLILGAAWQPLVVFGIHWGVWPVIINDMAVHGFSHLSAPLLPAVFAMCGATLGVFWRTKNKRTKELAGPATITGLLAGITEPAIYGVTLPLKKPFIYGVIGGSVGGAIAAAGHGGTTTFALPGGLTIPTYVGVGSFPVEMIGTAVGFALALVLTLTLGFKDAIPGETTAPGETAATSPANEPANTPAGQATAGATATSSAPAAGPGFDGFDITSPAPGRRVPLEEVPDKVFSSGALGPGFAIQPSEGVFRAPFDATVIVAPASSHAIGLRSNNGIELLIHIGLGTVELNGRHFTRRVEMGQAVHRGDVLVEADLAAIAQAGYDTTTMVVVTNAKKLPTVQVVASESADTSTPAMMVG</sequence>
<evidence type="ECO:0000313" key="17">
    <source>
        <dbReference type="EMBL" id="SER88335.1"/>
    </source>
</evidence>
<organism evidence="17 18">
    <name type="scientific">Propionibacterium cyclohexanicum</name>
    <dbReference type="NCBI Taxonomy" id="64702"/>
    <lineage>
        <taxon>Bacteria</taxon>
        <taxon>Bacillati</taxon>
        <taxon>Actinomycetota</taxon>
        <taxon>Actinomycetes</taxon>
        <taxon>Propionibacteriales</taxon>
        <taxon>Propionibacteriaceae</taxon>
        <taxon>Propionibacterium</taxon>
    </lineage>
</organism>
<feature type="transmembrane region" description="Helical" evidence="13">
    <location>
        <begin position="336"/>
        <end position="356"/>
    </location>
</feature>
<dbReference type="InterPro" id="IPR011055">
    <property type="entry name" value="Dup_hybrid_motif"/>
</dbReference>
<dbReference type="FunFam" id="2.70.70.10:FF:000001">
    <property type="entry name" value="PTS system glucose-specific IIA component"/>
    <property type="match status" value="1"/>
</dbReference>
<dbReference type="GO" id="GO:0090589">
    <property type="term" value="F:protein-phosphocysteine-trehalose phosphotransferase system transporter activity"/>
    <property type="evidence" value="ECO:0007669"/>
    <property type="project" value="TreeGrafter"/>
</dbReference>
<evidence type="ECO:0000256" key="2">
    <source>
        <dbReference type="ARBA" id="ARBA00022448"/>
    </source>
</evidence>
<dbReference type="SUPFAM" id="SSF55604">
    <property type="entry name" value="Glucose permease domain IIB"/>
    <property type="match status" value="1"/>
</dbReference>
<comment type="subcellular location">
    <subcellularLocation>
        <location evidence="1">Cell membrane</location>
        <topology evidence="1">Multi-pass membrane protein</topology>
    </subcellularLocation>
</comment>
<evidence type="ECO:0000256" key="7">
    <source>
        <dbReference type="ARBA" id="ARBA00022692"/>
    </source>
</evidence>
<dbReference type="CDD" id="cd00212">
    <property type="entry name" value="PTS_IIB_glc"/>
    <property type="match status" value="1"/>
</dbReference>
<evidence type="ECO:0000259" key="16">
    <source>
        <dbReference type="PROSITE" id="PS51103"/>
    </source>
</evidence>
<feature type="transmembrane region" description="Helical" evidence="13">
    <location>
        <begin position="215"/>
        <end position="239"/>
    </location>
</feature>
<feature type="transmembrane region" description="Helical" evidence="13">
    <location>
        <begin position="124"/>
        <end position="145"/>
    </location>
</feature>
<dbReference type="GO" id="GO:0005886">
    <property type="term" value="C:plasma membrane"/>
    <property type="evidence" value="ECO:0007669"/>
    <property type="project" value="UniProtKB-SubCell"/>
</dbReference>
<dbReference type="AlphaFoldDB" id="A0A1H9SU13"/>
<feature type="transmembrane region" description="Helical" evidence="13">
    <location>
        <begin position="395"/>
        <end position="420"/>
    </location>
</feature>
<evidence type="ECO:0000256" key="6">
    <source>
        <dbReference type="ARBA" id="ARBA00022683"/>
    </source>
</evidence>
<feature type="domain" description="PTS EIIB type-1" evidence="15">
    <location>
        <begin position="6"/>
        <end position="88"/>
    </location>
</feature>
<evidence type="ECO:0000256" key="5">
    <source>
        <dbReference type="ARBA" id="ARBA00022679"/>
    </source>
</evidence>
<evidence type="ECO:0000256" key="13">
    <source>
        <dbReference type="SAM" id="Phobius"/>
    </source>
</evidence>
<evidence type="ECO:0000256" key="12">
    <source>
        <dbReference type="SAM" id="MobiDB-lite"/>
    </source>
</evidence>
<proteinExistence type="predicted"/>
<keyword evidence="8" id="KW-0418">Kinase</keyword>
<dbReference type="NCBIfam" id="TIGR00830">
    <property type="entry name" value="PTBA"/>
    <property type="match status" value="1"/>
</dbReference>
<accession>A0A1H9SU13</accession>
<dbReference type="InterPro" id="IPR018113">
    <property type="entry name" value="PTrfase_EIIB_Cys"/>
</dbReference>
<dbReference type="EMBL" id="FOGZ01000016">
    <property type="protein sequence ID" value="SER88335.1"/>
    <property type="molecule type" value="Genomic_DNA"/>
</dbReference>
<dbReference type="PANTHER" id="PTHR30175">
    <property type="entry name" value="PHOSPHOTRANSFERASE SYSTEM TRANSPORT PROTEIN"/>
    <property type="match status" value="1"/>
</dbReference>
<dbReference type="Proteomes" id="UP000198815">
    <property type="component" value="Unassembled WGS sequence"/>
</dbReference>
<dbReference type="PROSITE" id="PS51093">
    <property type="entry name" value="PTS_EIIA_TYPE_1"/>
    <property type="match status" value="1"/>
</dbReference>
<feature type="transmembrane region" description="Helical" evidence="13">
    <location>
        <begin position="368"/>
        <end position="388"/>
    </location>
</feature>
<evidence type="ECO:0000256" key="3">
    <source>
        <dbReference type="ARBA" id="ARBA00022475"/>
    </source>
</evidence>
<feature type="active site" description="Phosphocysteine intermediate; for EIIB activity" evidence="11">
    <location>
        <position position="28"/>
    </location>
</feature>
<keyword evidence="18" id="KW-1185">Reference proteome</keyword>
<dbReference type="InterPro" id="IPR036878">
    <property type="entry name" value="Glu_permease_IIB"/>
</dbReference>
<dbReference type="InterPro" id="IPR050558">
    <property type="entry name" value="PTS_Sugar-Specific_Components"/>
</dbReference>
<dbReference type="PROSITE" id="PS01035">
    <property type="entry name" value="PTS_EIIB_TYPE_1_CYS"/>
    <property type="match status" value="1"/>
</dbReference>
<dbReference type="PROSITE" id="PS51103">
    <property type="entry name" value="PTS_EIIC_TYPE_1"/>
    <property type="match status" value="1"/>
</dbReference>
<feature type="transmembrane region" description="Helical" evidence="13">
    <location>
        <begin position="440"/>
        <end position="459"/>
    </location>
</feature>
<dbReference type="PANTHER" id="PTHR30175:SF1">
    <property type="entry name" value="PTS SYSTEM ARBUTIN-, CELLOBIOSE-, AND SALICIN-SPECIFIC EIIBC COMPONENT-RELATED"/>
    <property type="match status" value="1"/>
</dbReference>
<dbReference type="Pfam" id="PF02378">
    <property type="entry name" value="PTS_EIIC"/>
    <property type="match status" value="1"/>
</dbReference>
<dbReference type="InterPro" id="IPR001996">
    <property type="entry name" value="PTS_IIB_1"/>
</dbReference>
<keyword evidence="3" id="KW-1003">Cell membrane</keyword>
<evidence type="ECO:0000256" key="9">
    <source>
        <dbReference type="ARBA" id="ARBA00022989"/>
    </source>
</evidence>
<feature type="transmembrane region" description="Helical" evidence="13">
    <location>
        <begin position="157"/>
        <end position="177"/>
    </location>
</feature>
<feature type="transmembrane region" description="Helical" evidence="13">
    <location>
        <begin position="302"/>
        <end position="324"/>
    </location>
</feature>
<dbReference type="STRING" id="64702.SAMN05443377_1163"/>
<keyword evidence="4" id="KW-0762">Sugar transport</keyword>
<dbReference type="GO" id="GO:0009401">
    <property type="term" value="P:phosphoenolpyruvate-dependent sugar phosphotransferase system"/>
    <property type="evidence" value="ECO:0007669"/>
    <property type="project" value="UniProtKB-KW"/>
</dbReference>
<dbReference type="PROSITE" id="PS00371">
    <property type="entry name" value="PTS_EIIA_TYPE_1_HIS"/>
    <property type="match status" value="1"/>
</dbReference>
<keyword evidence="9 13" id="KW-1133">Transmembrane helix</keyword>
<dbReference type="Gene3D" id="3.30.1360.60">
    <property type="entry name" value="Glucose permease domain IIB"/>
    <property type="match status" value="1"/>
</dbReference>
<name>A0A1H9SU13_9ACTN</name>
<keyword evidence="10 13" id="KW-0472">Membrane</keyword>
<evidence type="ECO:0000256" key="10">
    <source>
        <dbReference type="ARBA" id="ARBA00023136"/>
    </source>
</evidence>
<feature type="domain" description="PTS EIIC type-1" evidence="16">
    <location>
        <begin position="119"/>
        <end position="473"/>
    </location>
</feature>
<evidence type="ECO:0000259" key="15">
    <source>
        <dbReference type="PROSITE" id="PS51098"/>
    </source>
</evidence>
<dbReference type="GO" id="GO:0008982">
    <property type="term" value="F:protein-N(PI)-phosphohistidine-sugar phosphotransferase activity"/>
    <property type="evidence" value="ECO:0007669"/>
    <property type="project" value="InterPro"/>
</dbReference>
<gene>
    <name evidence="17" type="ORF">SAMN05443377_1163</name>
</gene>
<evidence type="ECO:0000256" key="11">
    <source>
        <dbReference type="PROSITE-ProRule" id="PRU00421"/>
    </source>
</evidence>
<evidence type="ECO:0000313" key="18">
    <source>
        <dbReference type="Proteomes" id="UP000198815"/>
    </source>
</evidence>
<feature type="region of interest" description="Disordered" evidence="12">
    <location>
        <begin position="84"/>
        <end position="109"/>
    </location>
</feature>
<reference evidence="17 18" key="1">
    <citation type="submission" date="2016-10" db="EMBL/GenBank/DDBJ databases">
        <authorList>
            <person name="de Groot N.N."/>
        </authorList>
    </citation>
    <scope>NUCLEOTIDE SEQUENCE [LARGE SCALE GENOMIC DNA]</scope>
    <source>
        <strain evidence="17 18">DSM 16859</strain>
    </source>
</reference>
<dbReference type="RefSeq" id="WP_091969971.1">
    <property type="nucleotide sequence ID" value="NZ_FOGZ01000016.1"/>
</dbReference>
<dbReference type="FunFam" id="3.30.1360.60:FF:000001">
    <property type="entry name" value="PTS system glucose-specific IIBC component PtsG"/>
    <property type="match status" value="1"/>
</dbReference>
<dbReference type="Gene3D" id="2.70.70.10">
    <property type="entry name" value="Glucose Permease (Domain IIA)"/>
    <property type="match status" value="1"/>
</dbReference>
<dbReference type="Pfam" id="PF00367">
    <property type="entry name" value="PTS_EIIB"/>
    <property type="match status" value="1"/>
</dbReference>
<dbReference type="GO" id="GO:0015771">
    <property type="term" value="P:trehalose transport"/>
    <property type="evidence" value="ECO:0007669"/>
    <property type="project" value="TreeGrafter"/>
</dbReference>
<feature type="transmembrane region" description="Helical" evidence="13">
    <location>
        <begin position="260"/>
        <end position="282"/>
    </location>
</feature>
<dbReference type="InterPro" id="IPR011297">
    <property type="entry name" value="PTS_IIABC_b_glu"/>
</dbReference>
<feature type="domain" description="PTS EIIA type-1" evidence="14">
    <location>
        <begin position="528"/>
        <end position="632"/>
    </location>
</feature>
<evidence type="ECO:0000256" key="1">
    <source>
        <dbReference type="ARBA" id="ARBA00004651"/>
    </source>
</evidence>
<dbReference type="SUPFAM" id="SSF51261">
    <property type="entry name" value="Duplicated hybrid motif"/>
    <property type="match status" value="1"/>
</dbReference>
<dbReference type="Pfam" id="PF00358">
    <property type="entry name" value="PTS_EIIA_1"/>
    <property type="match status" value="1"/>
</dbReference>
<keyword evidence="6" id="KW-0598">Phosphotransferase system</keyword>
<dbReference type="NCBIfam" id="TIGR01995">
    <property type="entry name" value="PTS-II-ABC-beta"/>
    <property type="match status" value="1"/>
</dbReference>
<dbReference type="PROSITE" id="PS51098">
    <property type="entry name" value="PTS_EIIB_TYPE_1"/>
    <property type="match status" value="1"/>
</dbReference>
<keyword evidence="7 13" id="KW-0812">Transmembrane</keyword>
<dbReference type="InterPro" id="IPR003352">
    <property type="entry name" value="PTS_EIIC"/>
</dbReference>
<evidence type="ECO:0000259" key="14">
    <source>
        <dbReference type="PROSITE" id="PS51093"/>
    </source>
</evidence>